<dbReference type="PATRIC" id="fig|280505.15.peg.3529"/>
<gene>
    <name evidence="1" type="ORF">LBBP_03618</name>
</gene>
<evidence type="ECO:0000313" key="1">
    <source>
        <dbReference type="EMBL" id="ALO27800.1"/>
    </source>
</evidence>
<proteinExistence type="predicted"/>
<protein>
    <submittedName>
        <fullName evidence="1">Uncharacterized protein</fullName>
    </submittedName>
</protein>
<name>A0A0S2IVZ3_LEPBO</name>
<dbReference type="EMBL" id="CP012029">
    <property type="protein sequence ID" value="ALO27800.1"/>
    <property type="molecule type" value="Genomic_DNA"/>
</dbReference>
<organism evidence="1">
    <name type="scientific">Leptospira borgpetersenii serovar Ballum</name>
    <dbReference type="NCBI Taxonomy" id="280505"/>
    <lineage>
        <taxon>Bacteria</taxon>
        <taxon>Pseudomonadati</taxon>
        <taxon>Spirochaetota</taxon>
        <taxon>Spirochaetia</taxon>
        <taxon>Leptospirales</taxon>
        <taxon>Leptospiraceae</taxon>
        <taxon>Leptospira</taxon>
    </lineage>
</organism>
<reference evidence="1 2" key="1">
    <citation type="journal article" date="2015" name="PLoS Negl. Trop. Dis.">
        <title>Distribution of Plasmids in Distinct Leptospira Pathogenic Species.</title>
        <authorList>
            <person name="Wang Y."/>
            <person name="Zhuang X."/>
            <person name="Zhong Y."/>
            <person name="Zhang C."/>
            <person name="Zhang Y."/>
            <person name="Zeng L."/>
            <person name="Zhu Y."/>
            <person name="He P."/>
            <person name="Dong K."/>
            <person name="Pal U."/>
            <person name="Guo X."/>
            <person name="Qin J."/>
        </authorList>
    </citation>
    <scope>NUCLEOTIDE SEQUENCE [LARGE SCALE GENOMIC DNA]</scope>
    <source>
        <strain evidence="1 2">56604</strain>
    </source>
</reference>
<dbReference type="Proteomes" id="UP000058857">
    <property type="component" value="Chromosome 1"/>
</dbReference>
<dbReference type="AlphaFoldDB" id="A0A0S2IVZ3"/>
<sequence>MYIRNRRCTVFILGKLSPGGNEYLTFKIRISHYFYIIFLFFFTKLPY</sequence>
<accession>A0A0S2IVZ3</accession>
<evidence type="ECO:0000313" key="2">
    <source>
        <dbReference type="Proteomes" id="UP000058857"/>
    </source>
</evidence>